<keyword evidence="3" id="KW-0328">Glycosyltransferase</keyword>
<name>A0A1M4YGL7_9ACTN</name>
<dbReference type="Pfam" id="PF00535">
    <property type="entry name" value="Glycos_transf_2"/>
    <property type="match status" value="1"/>
</dbReference>
<comment type="similarity">
    <text evidence="2">Belongs to the glycosyltransferase 2 family.</text>
</comment>
<keyword evidence="7" id="KW-1185">Reference proteome</keyword>
<accession>A0A1M4YGL7</accession>
<dbReference type="OrthoDB" id="9781367at2"/>
<dbReference type="RefSeq" id="WP_072792724.1">
    <property type="nucleotide sequence ID" value="NZ_FQUL01000069.1"/>
</dbReference>
<proteinExistence type="inferred from homology"/>
<evidence type="ECO:0000256" key="3">
    <source>
        <dbReference type="ARBA" id="ARBA00022676"/>
    </source>
</evidence>
<evidence type="ECO:0000313" key="7">
    <source>
        <dbReference type="Proteomes" id="UP000184295"/>
    </source>
</evidence>
<dbReference type="PANTHER" id="PTHR43179">
    <property type="entry name" value="RHAMNOSYLTRANSFERASE WBBL"/>
    <property type="match status" value="1"/>
</dbReference>
<sequence>MDERGTMSASHLIIATDQDIYIDIYEAVLNAARHSQTVILIAGMKHALYLRSYLQLALDLEMRERTLIIDGYSKNISTLFMQITSALSTDMIVVSNTQARLSSETYERLERATSDTQPLFAFPIASLETGLDSINIFSSPSVGIARDTIAMLGRLRPSTPATFLDTLKAELYRYGEGVVVASAGTADATSNTSRLLSRFLGETPILSVLVPTLDASSSKAQRLVASLKASTTDPFQLILVDNGNAPQGFSVPVNTAIRACDTPYIAVINDDVQVLPNWWEPLRRAIDQGEYVVFPTTIEGTRADFSAWCFAMSRDSMLQIAYSRTCFFDPELLVYFQDSDLLMRLRQKGKPPKHVSESFVSHSFSASVATNESDLRAWIDKTVISDRNRFVDRWGFGALQEIGYIESAS</sequence>
<dbReference type="InterPro" id="IPR029044">
    <property type="entry name" value="Nucleotide-diphossugar_trans"/>
</dbReference>
<dbReference type="EMBL" id="FQUL01000069">
    <property type="protein sequence ID" value="SHF04897.1"/>
    <property type="molecule type" value="Genomic_DNA"/>
</dbReference>
<dbReference type="GO" id="GO:0016757">
    <property type="term" value="F:glycosyltransferase activity"/>
    <property type="evidence" value="ECO:0007669"/>
    <property type="project" value="UniProtKB-KW"/>
</dbReference>
<feature type="domain" description="Glycosyltransferase 2-like" evidence="5">
    <location>
        <begin position="247"/>
        <end position="298"/>
    </location>
</feature>
<protein>
    <submittedName>
        <fullName evidence="6">Glycosyltransferase, GT2 family</fullName>
    </submittedName>
</protein>
<reference evidence="7" key="1">
    <citation type="submission" date="2016-11" db="EMBL/GenBank/DDBJ databases">
        <authorList>
            <person name="Varghese N."/>
            <person name="Submissions S."/>
        </authorList>
    </citation>
    <scope>NUCLEOTIDE SEQUENCE [LARGE SCALE GENOMIC DNA]</scope>
    <source>
        <strain evidence="7">DSM 19514</strain>
    </source>
</reference>
<organism evidence="6 7">
    <name type="scientific">Ferrithrix thermotolerans DSM 19514</name>
    <dbReference type="NCBI Taxonomy" id="1121881"/>
    <lineage>
        <taxon>Bacteria</taxon>
        <taxon>Bacillati</taxon>
        <taxon>Actinomycetota</taxon>
        <taxon>Acidimicrobiia</taxon>
        <taxon>Acidimicrobiales</taxon>
        <taxon>Acidimicrobiaceae</taxon>
        <taxon>Ferrithrix</taxon>
    </lineage>
</organism>
<dbReference type="Proteomes" id="UP000184295">
    <property type="component" value="Unassembled WGS sequence"/>
</dbReference>
<comment type="pathway">
    <text evidence="1">Cell wall biogenesis; cell wall polysaccharide biosynthesis.</text>
</comment>
<evidence type="ECO:0000313" key="6">
    <source>
        <dbReference type="EMBL" id="SHF04897.1"/>
    </source>
</evidence>
<keyword evidence="4 6" id="KW-0808">Transferase</keyword>
<dbReference type="PANTHER" id="PTHR43179:SF12">
    <property type="entry name" value="GALACTOFURANOSYLTRANSFERASE GLFT2"/>
    <property type="match status" value="1"/>
</dbReference>
<evidence type="ECO:0000256" key="4">
    <source>
        <dbReference type="ARBA" id="ARBA00022679"/>
    </source>
</evidence>
<evidence type="ECO:0000259" key="5">
    <source>
        <dbReference type="Pfam" id="PF00535"/>
    </source>
</evidence>
<dbReference type="SUPFAM" id="SSF53448">
    <property type="entry name" value="Nucleotide-diphospho-sugar transferases"/>
    <property type="match status" value="1"/>
</dbReference>
<dbReference type="Gene3D" id="3.90.550.10">
    <property type="entry name" value="Spore Coat Polysaccharide Biosynthesis Protein SpsA, Chain A"/>
    <property type="match status" value="1"/>
</dbReference>
<dbReference type="InterPro" id="IPR001173">
    <property type="entry name" value="Glyco_trans_2-like"/>
</dbReference>
<evidence type="ECO:0000256" key="2">
    <source>
        <dbReference type="ARBA" id="ARBA00006739"/>
    </source>
</evidence>
<evidence type="ECO:0000256" key="1">
    <source>
        <dbReference type="ARBA" id="ARBA00004776"/>
    </source>
</evidence>
<dbReference type="AlphaFoldDB" id="A0A1M4YGL7"/>
<gene>
    <name evidence="6" type="ORF">SAMN02745225_02335</name>
</gene>